<proteinExistence type="predicted"/>
<feature type="domain" description="N-acetyltransferase" evidence="1">
    <location>
        <begin position="3"/>
        <end position="155"/>
    </location>
</feature>
<dbReference type="EMBL" id="JBHUDP010000005">
    <property type="protein sequence ID" value="MFD1686683.1"/>
    <property type="molecule type" value="Genomic_DNA"/>
</dbReference>
<reference evidence="2 3" key="1">
    <citation type="journal article" date="2019" name="Int. J. Syst. Evol. Microbiol.">
        <title>The Global Catalogue of Microorganisms (GCM) 10K type strain sequencing project: providing services to taxonomists for standard genome sequencing and annotation.</title>
        <authorList>
            <consortium name="The Broad Institute Genomics Platform"/>
            <consortium name="The Broad Institute Genome Sequencing Center for Infectious Disease"/>
            <person name="Wu L."/>
            <person name="Ma J."/>
        </authorList>
    </citation>
    <scope>NUCLEOTIDE SEQUENCE [LARGE SCALE GENOMIC DNA]</scope>
    <source>
        <strain evidence="2 3">CGMCC 1.10387</strain>
    </source>
</reference>
<dbReference type="RefSeq" id="WP_256305746.1">
    <property type="nucleotide sequence ID" value="NZ_JANHAW010000001.1"/>
</dbReference>
<dbReference type="SUPFAM" id="SSF55729">
    <property type="entry name" value="Acyl-CoA N-acyltransferases (Nat)"/>
    <property type="match status" value="1"/>
</dbReference>
<gene>
    <name evidence="2" type="ORF">ACFSAS_13785</name>
</gene>
<accession>A0ABD6E1J0</accession>
<dbReference type="GO" id="GO:0016746">
    <property type="term" value="F:acyltransferase activity"/>
    <property type="evidence" value="ECO:0007669"/>
    <property type="project" value="UniProtKB-KW"/>
</dbReference>
<comment type="caution">
    <text evidence="2">The sequence shown here is derived from an EMBL/GenBank/DDBJ whole genome shotgun (WGS) entry which is preliminary data.</text>
</comment>
<dbReference type="PROSITE" id="PS51186">
    <property type="entry name" value="GNAT"/>
    <property type="match status" value="1"/>
</dbReference>
<dbReference type="Gene3D" id="3.40.630.30">
    <property type="match status" value="1"/>
</dbReference>
<name>A0ABD6E1J0_9EURY</name>
<dbReference type="InterPro" id="IPR016181">
    <property type="entry name" value="Acyl_CoA_acyltransferase"/>
</dbReference>
<dbReference type="InterPro" id="IPR000182">
    <property type="entry name" value="GNAT_dom"/>
</dbReference>
<dbReference type="Pfam" id="PF00583">
    <property type="entry name" value="Acetyltransf_1"/>
    <property type="match status" value="1"/>
</dbReference>
<evidence type="ECO:0000313" key="2">
    <source>
        <dbReference type="EMBL" id="MFD1686683.1"/>
    </source>
</evidence>
<dbReference type="Proteomes" id="UP001597092">
    <property type="component" value="Unassembled WGS sequence"/>
</dbReference>
<dbReference type="CDD" id="cd04301">
    <property type="entry name" value="NAT_SF"/>
    <property type="match status" value="1"/>
</dbReference>
<dbReference type="AlphaFoldDB" id="A0ABD6E1J0"/>
<keyword evidence="3" id="KW-1185">Reference proteome</keyword>
<sequence length="155" mass="17090">MEGTIREARPADVPILEVVRRQALERDLAGEYDRSEFAGLIARSDAPLSAWIDAPDSEYLVSLVETDVTVVCYGVYDRSDAAVRGLYTAPEYRRLGCASALLDRFESTARGDGVATIEATVPRPAADFFVSRGFETRGSREWRGLSGVKLSKRIE</sequence>
<protein>
    <submittedName>
        <fullName evidence="2">GNAT family N-acetyltransferase</fullName>
        <ecNumber evidence="2">2.3.-.-</ecNumber>
    </submittedName>
</protein>
<evidence type="ECO:0000259" key="1">
    <source>
        <dbReference type="PROSITE" id="PS51186"/>
    </source>
</evidence>
<organism evidence="2 3">
    <name type="scientific">Halobellus litoreus</name>
    <dbReference type="NCBI Taxonomy" id="755310"/>
    <lineage>
        <taxon>Archaea</taxon>
        <taxon>Methanobacteriati</taxon>
        <taxon>Methanobacteriota</taxon>
        <taxon>Stenosarchaea group</taxon>
        <taxon>Halobacteria</taxon>
        <taxon>Halobacteriales</taxon>
        <taxon>Haloferacaceae</taxon>
        <taxon>Halobellus</taxon>
    </lineage>
</organism>
<dbReference type="EC" id="2.3.-.-" evidence="2"/>
<evidence type="ECO:0000313" key="3">
    <source>
        <dbReference type="Proteomes" id="UP001597092"/>
    </source>
</evidence>
<keyword evidence="2" id="KW-0012">Acyltransferase</keyword>
<keyword evidence="2" id="KW-0808">Transferase</keyword>